<dbReference type="Proteomes" id="UP001271769">
    <property type="component" value="Unassembled WGS sequence"/>
</dbReference>
<feature type="region of interest" description="Disordered" evidence="1">
    <location>
        <begin position="98"/>
        <end position="123"/>
    </location>
</feature>
<proteinExistence type="predicted"/>
<comment type="caution">
    <text evidence="2">The sequence shown here is derived from an EMBL/GenBank/DDBJ whole genome shotgun (WGS) entry which is preliminary data.</text>
</comment>
<accession>A0ABU5E0K4</accession>
<dbReference type="InterPro" id="IPR036390">
    <property type="entry name" value="WH_DNA-bd_sf"/>
</dbReference>
<dbReference type="Pfam" id="PF13730">
    <property type="entry name" value="HTH_36"/>
    <property type="match status" value="1"/>
</dbReference>
<sequence>MTGRFARLPAAAVSDRRLSGDDLRALCAIAIYVNRKGTCWVSTERLAQDLGLHRRSIQRHVKRLIDLGYLRKEQGFDTSLGYRRRFLSVLYPEVDDAEVRPHSDADASADQLGSSQGHEDTET</sequence>
<evidence type="ECO:0000313" key="3">
    <source>
        <dbReference type="Proteomes" id="UP001271769"/>
    </source>
</evidence>
<gene>
    <name evidence="2" type="ORF">SMD31_14320</name>
</gene>
<evidence type="ECO:0000256" key="1">
    <source>
        <dbReference type="SAM" id="MobiDB-lite"/>
    </source>
</evidence>
<keyword evidence="3" id="KW-1185">Reference proteome</keyword>
<dbReference type="InterPro" id="IPR036388">
    <property type="entry name" value="WH-like_DNA-bd_sf"/>
</dbReference>
<dbReference type="EMBL" id="JAXCLX010000002">
    <property type="protein sequence ID" value="MDY0873113.1"/>
    <property type="molecule type" value="Genomic_DNA"/>
</dbReference>
<protein>
    <submittedName>
        <fullName evidence="2">Helix-turn-helix domain-containing protein</fullName>
    </submittedName>
</protein>
<organism evidence="2 3">
    <name type="scientific">Dongia rigui</name>
    <dbReference type="NCBI Taxonomy" id="940149"/>
    <lineage>
        <taxon>Bacteria</taxon>
        <taxon>Pseudomonadati</taxon>
        <taxon>Pseudomonadota</taxon>
        <taxon>Alphaproteobacteria</taxon>
        <taxon>Rhodospirillales</taxon>
        <taxon>Dongiaceae</taxon>
        <taxon>Dongia</taxon>
    </lineage>
</organism>
<dbReference type="SUPFAM" id="SSF46785">
    <property type="entry name" value="Winged helix' DNA-binding domain"/>
    <property type="match status" value="1"/>
</dbReference>
<reference evidence="2 3" key="1">
    <citation type="journal article" date="2013" name="Antonie Van Leeuwenhoek">
        <title>Dongia rigui sp. nov., isolated from freshwater of a large wetland in Korea.</title>
        <authorList>
            <person name="Baik K.S."/>
            <person name="Hwang Y.M."/>
            <person name="Choi J.S."/>
            <person name="Kwon J."/>
            <person name="Seong C.N."/>
        </authorList>
    </citation>
    <scope>NUCLEOTIDE SEQUENCE [LARGE SCALE GENOMIC DNA]</scope>
    <source>
        <strain evidence="2 3">04SU4-P</strain>
    </source>
</reference>
<evidence type="ECO:0000313" key="2">
    <source>
        <dbReference type="EMBL" id="MDY0873113.1"/>
    </source>
</evidence>
<name>A0ABU5E0K4_9PROT</name>
<dbReference type="RefSeq" id="WP_320501578.1">
    <property type="nucleotide sequence ID" value="NZ_JAXCLX010000002.1"/>
</dbReference>
<dbReference type="Gene3D" id="1.10.10.10">
    <property type="entry name" value="Winged helix-like DNA-binding domain superfamily/Winged helix DNA-binding domain"/>
    <property type="match status" value="1"/>
</dbReference>